<name>A0A6J4RAJ7_9ACTN</name>
<dbReference type="Pfam" id="PF08818">
    <property type="entry name" value="DUF1801"/>
    <property type="match status" value="1"/>
</dbReference>
<gene>
    <name evidence="2" type="ORF">AVDCRST_MAG58-3325</name>
</gene>
<evidence type="ECO:0000259" key="1">
    <source>
        <dbReference type="Pfam" id="PF08818"/>
    </source>
</evidence>
<feature type="domain" description="YdhG-like" evidence="1">
    <location>
        <begin position="17"/>
        <end position="113"/>
    </location>
</feature>
<dbReference type="SUPFAM" id="SSF159888">
    <property type="entry name" value="YdhG-like"/>
    <property type="match status" value="1"/>
</dbReference>
<proteinExistence type="predicted"/>
<dbReference type="InterPro" id="IPR014922">
    <property type="entry name" value="YdhG-like"/>
</dbReference>
<organism evidence="2">
    <name type="scientific">uncultured Rubrobacteraceae bacterium</name>
    <dbReference type="NCBI Taxonomy" id="349277"/>
    <lineage>
        <taxon>Bacteria</taxon>
        <taxon>Bacillati</taxon>
        <taxon>Actinomycetota</taxon>
        <taxon>Rubrobacteria</taxon>
        <taxon>Rubrobacterales</taxon>
        <taxon>Rubrobacteraceae</taxon>
        <taxon>environmental samples</taxon>
    </lineage>
</organism>
<dbReference type="EMBL" id="CADCVF010000069">
    <property type="protein sequence ID" value="CAA9464890.1"/>
    <property type="molecule type" value="Genomic_DNA"/>
</dbReference>
<accession>A0A6J4RAJ7</accession>
<reference evidence="2" key="1">
    <citation type="submission" date="2020-02" db="EMBL/GenBank/DDBJ databases">
        <authorList>
            <person name="Meier V. D."/>
        </authorList>
    </citation>
    <scope>NUCLEOTIDE SEQUENCE</scope>
    <source>
        <strain evidence="2">AVDCRST_MAG58</strain>
    </source>
</reference>
<evidence type="ECO:0000313" key="2">
    <source>
        <dbReference type="EMBL" id="CAA9464890.1"/>
    </source>
</evidence>
<protein>
    <recommendedName>
        <fullName evidence="1">YdhG-like domain-containing protein</fullName>
    </recommendedName>
</protein>
<dbReference type="AlphaFoldDB" id="A0A6J4RAJ7"/>
<sequence length="123" mass="13780">MSNDLEQMTAAFGPRVRDLAARTRALIVDIYPEVVEVPWPRQNVAGYGVGPKKMSEHYCYIALHDDHVNLGFNQGAELPDPEGLLEGPGKVLRHTKIAEPEDLEDPALRRLLEVAKDHRVSTR</sequence>